<feature type="domain" description="HTH araC/xylS-type" evidence="3">
    <location>
        <begin position="229"/>
        <end position="327"/>
    </location>
</feature>
<dbReference type="Proteomes" id="UP000183407">
    <property type="component" value="Unassembled WGS sequence"/>
</dbReference>
<dbReference type="InterPro" id="IPR018060">
    <property type="entry name" value="HTH_AraC"/>
</dbReference>
<dbReference type="SUPFAM" id="SSF46689">
    <property type="entry name" value="Homeodomain-like"/>
    <property type="match status" value="2"/>
</dbReference>
<reference evidence="5" key="1">
    <citation type="submission" date="2016-10" db="EMBL/GenBank/DDBJ databases">
        <authorList>
            <person name="Varghese N."/>
        </authorList>
    </citation>
    <scope>NUCLEOTIDE SEQUENCE [LARGE SCALE GENOMIC DNA]</scope>
    <source>
        <strain evidence="5">DSM 44719</strain>
    </source>
</reference>
<dbReference type="InterPro" id="IPR009057">
    <property type="entry name" value="Homeodomain-like_sf"/>
</dbReference>
<dbReference type="PROSITE" id="PS01124">
    <property type="entry name" value="HTH_ARAC_FAMILY_2"/>
    <property type="match status" value="1"/>
</dbReference>
<evidence type="ECO:0000256" key="1">
    <source>
        <dbReference type="ARBA" id="ARBA00023015"/>
    </source>
</evidence>
<evidence type="ECO:0000256" key="2">
    <source>
        <dbReference type="ARBA" id="ARBA00023163"/>
    </source>
</evidence>
<dbReference type="EMBL" id="FNTL01000004">
    <property type="protein sequence ID" value="SEE51984.1"/>
    <property type="molecule type" value="Genomic_DNA"/>
</dbReference>
<keyword evidence="1" id="KW-0805">Transcription regulation</keyword>
<keyword evidence="2" id="KW-0804">Transcription</keyword>
<accession>A0A1H5JHS5</accession>
<keyword evidence="4" id="KW-0238">DNA-binding</keyword>
<dbReference type="OrthoDB" id="4350011at2"/>
<name>A0A1H5JHS5_RHOJO</name>
<protein>
    <submittedName>
        <fullName evidence="4">Transcriptional regulator GlxA family, contains an amidase domain and an AraC-type DNA-binding HTH domain</fullName>
    </submittedName>
</protein>
<dbReference type="SMART" id="SM00342">
    <property type="entry name" value="HTH_ARAC"/>
    <property type="match status" value="1"/>
</dbReference>
<dbReference type="PANTHER" id="PTHR43130">
    <property type="entry name" value="ARAC-FAMILY TRANSCRIPTIONAL REGULATOR"/>
    <property type="match status" value="1"/>
</dbReference>
<dbReference type="Pfam" id="PF01965">
    <property type="entry name" value="DJ-1_PfpI"/>
    <property type="match status" value="1"/>
</dbReference>
<dbReference type="RefSeq" id="WP_073359270.1">
    <property type="nucleotide sequence ID" value="NZ_FNTL01000004.1"/>
</dbReference>
<evidence type="ECO:0000313" key="5">
    <source>
        <dbReference type="Proteomes" id="UP000183407"/>
    </source>
</evidence>
<gene>
    <name evidence="4" type="ORF">SAMN04490220_8168</name>
</gene>
<dbReference type="InterPro" id="IPR029062">
    <property type="entry name" value="Class_I_gatase-like"/>
</dbReference>
<proteinExistence type="predicted"/>
<dbReference type="InterPro" id="IPR002818">
    <property type="entry name" value="DJ-1/PfpI"/>
</dbReference>
<dbReference type="Gene3D" id="1.10.10.60">
    <property type="entry name" value="Homeodomain-like"/>
    <property type="match status" value="1"/>
</dbReference>
<dbReference type="SUPFAM" id="SSF52317">
    <property type="entry name" value="Class I glutamine amidotransferase-like"/>
    <property type="match status" value="1"/>
</dbReference>
<dbReference type="GO" id="GO:0043565">
    <property type="term" value="F:sequence-specific DNA binding"/>
    <property type="evidence" value="ECO:0007669"/>
    <property type="project" value="InterPro"/>
</dbReference>
<evidence type="ECO:0000259" key="3">
    <source>
        <dbReference type="PROSITE" id="PS01124"/>
    </source>
</evidence>
<dbReference type="Pfam" id="PF12833">
    <property type="entry name" value="HTH_18"/>
    <property type="match status" value="1"/>
</dbReference>
<organism evidence="4 5">
    <name type="scientific">Rhodococcus jostii</name>
    <dbReference type="NCBI Taxonomy" id="132919"/>
    <lineage>
        <taxon>Bacteria</taxon>
        <taxon>Bacillati</taxon>
        <taxon>Actinomycetota</taxon>
        <taxon>Actinomycetes</taxon>
        <taxon>Mycobacteriales</taxon>
        <taxon>Nocardiaceae</taxon>
        <taxon>Rhodococcus</taxon>
    </lineage>
</organism>
<dbReference type="InterPro" id="IPR052158">
    <property type="entry name" value="INH-QAR"/>
</dbReference>
<evidence type="ECO:0000313" key="4">
    <source>
        <dbReference type="EMBL" id="SEE51984.1"/>
    </source>
</evidence>
<sequence>MSDSGDRSRLVRPHRVVVFVRDGVLPIEFGIVHRLFGEARSRDGEPLYEVLTCALTPGAVRTDTDVTISVEHGPALLGTADTVVVPASDQDYDPPEDGCLPRPLADAFAHIRPGTRMASICTGSFVLAAAGLLENRRATTHWKSADAFRRLYPHVRLDPGVLYTHDGAVLTAAGVASGIDLCLYMIRVDHGASVANEVARGTVVPPHRSGGQAQFITEPVPEAAGASTAQARARALTRLDQPLSLREMAAWESMSVRTFTRRFRAETGMSPTQWILEQRIIRARELLENTDLPVDDVAWAAGFGTATSLRQHLSRTVGVSPTAYRATFR</sequence>
<dbReference type="Gene3D" id="3.40.50.880">
    <property type="match status" value="1"/>
</dbReference>
<dbReference type="GO" id="GO:0003700">
    <property type="term" value="F:DNA-binding transcription factor activity"/>
    <property type="evidence" value="ECO:0007669"/>
    <property type="project" value="InterPro"/>
</dbReference>
<dbReference type="PANTHER" id="PTHR43130:SF3">
    <property type="entry name" value="HTH-TYPE TRANSCRIPTIONAL REGULATOR RV1931C"/>
    <property type="match status" value="1"/>
</dbReference>
<dbReference type="CDD" id="cd03137">
    <property type="entry name" value="GATase1_AraC_1"/>
    <property type="match status" value="1"/>
</dbReference>
<dbReference type="AlphaFoldDB" id="A0A1H5JHS5"/>